<dbReference type="Pfam" id="PF00679">
    <property type="entry name" value="EFG_C"/>
    <property type="match status" value="1"/>
</dbReference>
<accession>A0A3B0MUM2</accession>
<dbReference type="GO" id="GO:1990904">
    <property type="term" value="C:ribonucleoprotein complex"/>
    <property type="evidence" value="ECO:0007669"/>
    <property type="project" value="TreeGrafter"/>
</dbReference>
<organism evidence="3">
    <name type="scientific">Theileria annulata</name>
    <dbReference type="NCBI Taxonomy" id="5874"/>
    <lineage>
        <taxon>Eukaryota</taxon>
        <taxon>Sar</taxon>
        <taxon>Alveolata</taxon>
        <taxon>Apicomplexa</taxon>
        <taxon>Aconoidasida</taxon>
        <taxon>Piroplasmida</taxon>
        <taxon>Theileriidae</taxon>
        <taxon>Theileria</taxon>
    </lineage>
</organism>
<dbReference type="SUPFAM" id="SSF52540">
    <property type="entry name" value="P-loop containing nucleoside triphosphate hydrolases"/>
    <property type="match status" value="1"/>
</dbReference>
<dbReference type="SUPFAM" id="SSF54980">
    <property type="entry name" value="EF-G C-terminal domain-like"/>
    <property type="match status" value="2"/>
</dbReference>
<dbReference type="InterPro" id="IPR035647">
    <property type="entry name" value="EFG_III/V"/>
</dbReference>
<dbReference type="AlphaFoldDB" id="A0A3B0MUM2"/>
<dbReference type="PROSITE" id="PS51722">
    <property type="entry name" value="G_TR_2"/>
    <property type="match status" value="1"/>
</dbReference>
<dbReference type="InterPro" id="IPR000795">
    <property type="entry name" value="T_Tr_GTP-bd_dom"/>
</dbReference>
<dbReference type="InterPro" id="IPR042116">
    <property type="entry name" value="TypA/BipA_C"/>
</dbReference>
<evidence type="ECO:0000313" key="3">
    <source>
        <dbReference type="EMBL" id="SVP93425.1"/>
    </source>
</evidence>
<name>A0A3B0MUM2_THEAN</name>
<dbReference type="Gene3D" id="3.40.50.300">
    <property type="entry name" value="P-loop containing nucleotide triphosphate hydrolases"/>
    <property type="match status" value="1"/>
</dbReference>
<proteinExistence type="predicted"/>
<dbReference type="Gene3D" id="3.30.70.240">
    <property type="match status" value="1"/>
</dbReference>
<dbReference type="InterPro" id="IPR031157">
    <property type="entry name" value="G_TR_CS"/>
</dbReference>
<dbReference type="PANTHER" id="PTHR42908">
    <property type="entry name" value="TRANSLATION ELONGATION FACTOR-RELATED"/>
    <property type="match status" value="1"/>
</dbReference>
<dbReference type="EMBL" id="UIVS01000003">
    <property type="protein sequence ID" value="SVP92621.1"/>
    <property type="molecule type" value="Genomic_DNA"/>
</dbReference>
<dbReference type="SUPFAM" id="SSF50447">
    <property type="entry name" value="Translation proteins"/>
    <property type="match status" value="1"/>
</dbReference>
<dbReference type="Gene3D" id="3.30.70.870">
    <property type="entry name" value="Elongation Factor G (Translational Gtpase), domain 3"/>
    <property type="match status" value="1"/>
</dbReference>
<dbReference type="InterPro" id="IPR047041">
    <property type="entry name" value="BipA_GTP-bd_dom"/>
</dbReference>
<dbReference type="EMBL" id="UIVT01000003">
    <property type="protein sequence ID" value="SVP93425.1"/>
    <property type="molecule type" value="Genomic_DNA"/>
</dbReference>
<dbReference type="InterPro" id="IPR000640">
    <property type="entry name" value="EFG_V-like"/>
</dbReference>
<dbReference type="InterPro" id="IPR005225">
    <property type="entry name" value="Small_GTP-bd"/>
</dbReference>
<dbReference type="Gene3D" id="2.40.30.10">
    <property type="entry name" value="Translation factors"/>
    <property type="match status" value="1"/>
</dbReference>
<dbReference type="Pfam" id="PF00009">
    <property type="entry name" value="GTP_EFTU"/>
    <property type="match status" value="1"/>
</dbReference>
<gene>
    <name evidence="3" type="ORF">TAT_000241800</name>
    <name evidence="2" type="ORF">TAV_000241900</name>
</gene>
<dbReference type="NCBIfam" id="TIGR00231">
    <property type="entry name" value="small_GTP"/>
    <property type="match status" value="1"/>
</dbReference>
<dbReference type="GO" id="GO:0005829">
    <property type="term" value="C:cytosol"/>
    <property type="evidence" value="ECO:0007669"/>
    <property type="project" value="TreeGrafter"/>
</dbReference>
<dbReference type="Gene3D" id="2.40.50.250">
    <property type="entry name" value="bipa protein"/>
    <property type="match status" value="1"/>
</dbReference>
<dbReference type="InterPro" id="IPR009000">
    <property type="entry name" value="Transl_B-barrel_sf"/>
</dbReference>
<sequence>MLLYTHRFLSHIITINKKCSNFCFRFHSNIRNVAVVAHVDHGKTTLVDQFLKYTGGKLSHSRVMDSHELERERGITILSKVTRINWNYHILNIIDTPGHSDFGGEVERILNIVDCICLLVDVVEGPKPQTNFVLRKALENQSMRSLVVINKCDRECHKSQKEIENELFDLYLDCNANDEQLEFPILYVSAKDSIVSKSYPLSQSQIYDISHILKTIIDYSPEPKVSSLNDLTFQVSLVDIEEGSYLITGKVYSGTVSPGSMLYVRDYLGNKKGTTYVKDLFVFVNGKRVKMADPVLPGDIITIQCYKGITPQVNDTVSTSIDFESIPPVKVSDPVISVLISANSSPFSGKDGKFKTTSDIGKRLKREALTNLSLQIQESEDKNSFLVKGRGELQIGILLENMRREGYEMTVSPLSAITFEHEGNIVEALQRVIAYVPSEYSTKVVDTVNSRNMEITKYSEMDGSEKYTKLEFEGSTSQMMGLMPVLRDITRGRGEFNVTMIGYSRAESKIYNARTTGSLISCNTGTTTAFALDPVMSKGTLFVPEGAHVYQGMVIGESYTDKDLLLNVTRVKPVTGMRNKSHEQSIKIVTRPLNVEQALAFINSTEQLELTPKRISIRKKNLNQSC</sequence>
<dbReference type="PANTHER" id="PTHR42908:SF8">
    <property type="entry name" value="TR-TYPE G DOMAIN-CONTAINING PROTEIN"/>
    <property type="match status" value="1"/>
</dbReference>
<evidence type="ECO:0000259" key="1">
    <source>
        <dbReference type="PROSITE" id="PS51722"/>
    </source>
</evidence>
<dbReference type="PROSITE" id="PS00301">
    <property type="entry name" value="G_TR_1"/>
    <property type="match status" value="1"/>
</dbReference>
<dbReference type="InterPro" id="IPR048876">
    <property type="entry name" value="BipA_C"/>
</dbReference>
<dbReference type="GO" id="GO:0003924">
    <property type="term" value="F:GTPase activity"/>
    <property type="evidence" value="ECO:0007669"/>
    <property type="project" value="InterPro"/>
</dbReference>
<protein>
    <submittedName>
        <fullName evidence="3">GTP-binding protein, putative</fullName>
    </submittedName>
</protein>
<dbReference type="PRINTS" id="PR00315">
    <property type="entry name" value="ELONGATNFCT"/>
</dbReference>
<reference evidence="3" key="1">
    <citation type="submission" date="2018-07" db="EMBL/GenBank/DDBJ databases">
        <authorList>
            <person name="Quirk P.G."/>
            <person name="Krulwich T.A."/>
        </authorList>
    </citation>
    <scope>NUCLEOTIDE SEQUENCE</scope>
    <source>
        <strain evidence="3">Anand</strain>
    </source>
</reference>
<feature type="domain" description="Tr-type G" evidence="1">
    <location>
        <begin position="28"/>
        <end position="224"/>
    </location>
</feature>
<dbReference type="GO" id="GO:0005525">
    <property type="term" value="F:GTP binding"/>
    <property type="evidence" value="ECO:0007669"/>
    <property type="project" value="InterPro"/>
</dbReference>
<evidence type="ECO:0000313" key="2">
    <source>
        <dbReference type="EMBL" id="SVP92621.1"/>
    </source>
</evidence>
<dbReference type="Pfam" id="PF21018">
    <property type="entry name" value="BipA_C"/>
    <property type="match status" value="1"/>
</dbReference>
<dbReference type="VEuPathDB" id="PiroplasmaDB:TA03715"/>
<dbReference type="CDD" id="cd01891">
    <property type="entry name" value="TypA_BipA"/>
    <property type="match status" value="1"/>
</dbReference>
<dbReference type="InterPro" id="IPR027417">
    <property type="entry name" value="P-loop_NTPase"/>
</dbReference>